<reference evidence="10" key="5">
    <citation type="submission" date="2021-10" db="EMBL/GenBank/DDBJ databases">
        <title>Collection of gut derived symbiotic bacterial strains cultured from healthy donors.</title>
        <authorList>
            <person name="Lin H."/>
            <person name="Littmann E."/>
            <person name="Claire K."/>
            <person name="Pamer E."/>
        </authorList>
    </citation>
    <scope>NUCLEOTIDE SEQUENCE</scope>
    <source>
        <strain evidence="11">MSK.23.18</strain>
        <strain evidence="10">MSK.23.4</strain>
    </source>
</reference>
<evidence type="ECO:0000313" key="22">
    <source>
        <dbReference type="EMBL" id="PLT69468.1"/>
    </source>
</evidence>
<feature type="transmembrane region" description="Helical" evidence="9">
    <location>
        <begin position="20"/>
        <end position="42"/>
    </location>
</feature>
<reference evidence="18" key="3">
    <citation type="journal article" date="2020" name="Cell Host Microbe">
        <title>Functional and Genomic Variation between Human-Derived Isolates of Lachnospiraceae Reveals Inter- and Intra-Species Diversity.</title>
        <authorList>
            <person name="Sorbara M.T."/>
            <person name="Littmann E.R."/>
            <person name="Fontana E."/>
            <person name="Moody T.U."/>
            <person name="Kohout C.E."/>
            <person name="Gjonbalaj M."/>
            <person name="Eaton V."/>
            <person name="Seok R."/>
            <person name="Leiner I.M."/>
            <person name="Pamer E.G."/>
        </authorList>
    </citation>
    <scope>NUCLEOTIDE SEQUENCE</scope>
    <source>
        <strain evidence="20">MSK.11.9</strain>
        <strain evidence="19">MSK.15.32</strain>
        <strain evidence="18">MSK.22.53</strain>
    </source>
</reference>
<feature type="transmembrane region" description="Helical" evidence="9">
    <location>
        <begin position="174"/>
        <end position="198"/>
    </location>
</feature>
<organism evidence="23 35">
    <name type="scientific">Mediterraneibacter gnavus</name>
    <name type="common">Ruminococcus gnavus</name>
    <dbReference type="NCBI Taxonomy" id="33038"/>
    <lineage>
        <taxon>Bacteria</taxon>
        <taxon>Bacillati</taxon>
        <taxon>Bacillota</taxon>
        <taxon>Clostridia</taxon>
        <taxon>Lachnospirales</taxon>
        <taxon>Lachnospiraceae</taxon>
        <taxon>Mediterraneibacter</taxon>
    </lineage>
</organism>
<dbReference type="AlphaFoldDB" id="A0A2N5P8Q9"/>
<dbReference type="EMBL" id="NIHT01000033">
    <property type="protein sequence ID" value="PLT71527.1"/>
    <property type="molecule type" value="Genomic_DNA"/>
</dbReference>
<evidence type="ECO:0000256" key="1">
    <source>
        <dbReference type="ARBA" id="ARBA00004651"/>
    </source>
</evidence>
<dbReference type="Proteomes" id="UP000286137">
    <property type="component" value="Unassembled WGS sequence"/>
</dbReference>
<dbReference type="Proteomes" id="UP001148455">
    <property type="component" value="Unassembled WGS sequence"/>
</dbReference>
<dbReference type="EMBL" id="JAAIRY010000029">
    <property type="protein sequence ID" value="NSI66252.1"/>
    <property type="molecule type" value="Genomic_DNA"/>
</dbReference>
<evidence type="ECO:0000256" key="5">
    <source>
        <dbReference type="ARBA" id="ARBA00022692"/>
    </source>
</evidence>
<dbReference type="EMBL" id="JAJBOM010000047">
    <property type="protein sequence ID" value="MCB5621002.1"/>
    <property type="molecule type" value="Genomic_DNA"/>
</dbReference>
<dbReference type="Proteomes" id="UP001296580">
    <property type="component" value="Unassembled WGS sequence"/>
</dbReference>
<comment type="similarity">
    <text evidence="2 8">Belongs to the prokaryotic riboflavin transporter (P-RFT) (TC 2.A.87) family.</text>
</comment>
<dbReference type="EMBL" id="JAPZEG010000024">
    <property type="protein sequence ID" value="MDE1204846.1"/>
    <property type="molecule type" value="Genomic_DNA"/>
</dbReference>
<dbReference type="EMBL" id="NIHW01000010">
    <property type="protein sequence ID" value="PLT87800.1"/>
    <property type="molecule type" value="Genomic_DNA"/>
</dbReference>
<evidence type="ECO:0000313" key="31">
    <source>
        <dbReference type="EMBL" id="RHJ07283.1"/>
    </source>
</evidence>
<dbReference type="EMBL" id="QRIS01000033">
    <property type="protein sequence ID" value="RHG80025.1"/>
    <property type="molecule type" value="Genomic_DNA"/>
</dbReference>
<dbReference type="Proteomes" id="UP000234891">
    <property type="component" value="Unassembled WGS sequence"/>
</dbReference>
<sequence length="208" mass="22050">MSTQTNTAEKSTQKIGARTLALVGMLSAVAVVLMTFDIPLPFAPTFYKIDFSEVPVLIGCFTMGPLAGVGIELIKNLLHIVISGTQTAGVGEVANFLIGCAFIVPAGLIYHKKHTRTGALIGMASGTVLMTVIGGLMNAYVLLPVYAKAFGMPLNALVEMGTAINAKITSVSTLILFAVTPFNLLKGVLVSLIVFLIYKKISPIFRMK</sequence>
<dbReference type="GO" id="GO:0005886">
    <property type="term" value="C:plasma membrane"/>
    <property type="evidence" value="ECO:0007669"/>
    <property type="project" value="UniProtKB-SubCell"/>
</dbReference>
<dbReference type="InterPro" id="IPR025720">
    <property type="entry name" value="RibU"/>
</dbReference>
<dbReference type="EMBL" id="NIHM01000032">
    <property type="protein sequence ID" value="PLT52484.1"/>
    <property type="molecule type" value="Genomic_DNA"/>
</dbReference>
<evidence type="ECO:0000313" key="20">
    <source>
        <dbReference type="EMBL" id="NSI66252.1"/>
    </source>
</evidence>
<dbReference type="EMBL" id="QSIR01000054">
    <property type="protein sequence ID" value="RHC99583.1"/>
    <property type="molecule type" value="Genomic_DNA"/>
</dbReference>
<feature type="transmembrane region" description="Helical" evidence="9">
    <location>
        <begin position="118"/>
        <end position="143"/>
    </location>
</feature>
<dbReference type="Proteomes" id="UP001296581">
    <property type="component" value="Unassembled WGS sequence"/>
</dbReference>
<evidence type="ECO:0000313" key="17">
    <source>
        <dbReference type="EMBL" id="MDE1204846.1"/>
    </source>
</evidence>
<protein>
    <recommendedName>
        <fullName evidence="8">Riboflavin transporter</fullName>
    </recommendedName>
</protein>
<evidence type="ECO:0000313" key="10">
    <source>
        <dbReference type="EMBL" id="MCB5493308.1"/>
    </source>
</evidence>
<feature type="transmembrane region" description="Helical" evidence="9">
    <location>
        <begin position="54"/>
        <end position="74"/>
    </location>
</feature>
<reference evidence="15" key="9">
    <citation type="submission" date="2023-01" db="EMBL/GenBank/DDBJ databases">
        <title>Human gut microbiome strain richness.</title>
        <authorList>
            <person name="Chen-Liaw A."/>
        </authorList>
    </citation>
    <scope>NUCLEOTIDE SEQUENCE</scope>
    <source>
        <strain evidence="16">1001217st1_A9_1001217B_191108</strain>
        <strain evidence="15">RTP21484st1_H11_RTP21484_190118</strain>
    </source>
</reference>
<evidence type="ECO:0000313" key="24">
    <source>
        <dbReference type="EMBL" id="PLT87800.1"/>
    </source>
</evidence>
<dbReference type="Proteomes" id="UP000234849">
    <property type="component" value="Unassembled WGS sequence"/>
</dbReference>
<evidence type="ECO:0000313" key="12">
    <source>
        <dbReference type="EMBL" id="MCZ0669026.1"/>
    </source>
</evidence>
<evidence type="ECO:0000256" key="2">
    <source>
        <dbReference type="ARBA" id="ARBA00005540"/>
    </source>
</evidence>
<keyword evidence="4 8" id="KW-1003">Cell membrane</keyword>
<dbReference type="Proteomes" id="UP000234840">
    <property type="component" value="Unassembled WGS sequence"/>
</dbReference>
<dbReference type="Proteomes" id="UP000235093">
    <property type="component" value="Unassembled WGS sequence"/>
</dbReference>
<reference evidence="12" key="6">
    <citation type="submission" date="2022-11" db="EMBL/GenBank/DDBJ databases">
        <title>Temperate bacteriophages infecting mucin-degrading bacterium Ruminococcus gnavus from the human gut.</title>
        <authorList>
            <person name="Buttimer C."/>
        </authorList>
    </citation>
    <scope>NUCLEOTIDE SEQUENCE</scope>
    <source>
        <strain evidence="12">CCUG 49994</strain>
        <strain evidence="13">CCUG 52279</strain>
    </source>
</reference>
<evidence type="ECO:0000313" key="29">
    <source>
        <dbReference type="EMBL" id="RHG14029.1"/>
    </source>
</evidence>
<dbReference type="Proteomes" id="UP001079535">
    <property type="component" value="Unassembled WGS sequence"/>
</dbReference>
<dbReference type="EMBL" id="JAJBNC010000007">
    <property type="protein sequence ID" value="MCB5493308.1"/>
    <property type="molecule type" value="Genomic_DNA"/>
</dbReference>
<dbReference type="Proteomes" id="UP000283981">
    <property type="component" value="Unassembled WGS sequence"/>
</dbReference>
<evidence type="ECO:0000313" key="23">
    <source>
        <dbReference type="EMBL" id="PLT71527.1"/>
    </source>
</evidence>
<dbReference type="EMBL" id="QSSX01000035">
    <property type="protein sequence ID" value="RGM21059.1"/>
    <property type="molecule type" value="Genomic_DNA"/>
</dbReference>
<dbReference type="Proteomes" id="UP000260808">
    <property type="component" value="Unassembled WGS sequence"/>
</dbReference>
<dbReference type="Proteomes" id="UP001297422">
    <property type="component" value="Unassembled WGS sequence"/>
</dbReference>
<dbReference type="Gene3D" id="1.10.1760.20">
    <property type="match status" value="1"/>
</dbReference>
<reference evidence="17" key="7">
    <citation type="submission" date="2022-12" db="EMBL/GenBank/DDBJ databases">
        <title>Genome of R. gnavus strain RSHDN_120.</title>
        <authorList>
            <person name="Abdugheni R."/>
        </authorList>
    </citation>
    <scope>NUCLEOTIDE SEQUENCE</scope>
    <source>
        <strain evidence="17">RSHDN_120</strain>
    </source>
</reference>
<evidence type="ECO:0000313" key="15">
    <source>
        <dbReference type="EMBL" id="MDB8687336.1"/>
    </source>
</evidence>
<dbReference type="EMBL" id="QRIA01000040">
    <property type="protein sequence ID" value="RHG14029.1"/>
    <property type="molecule type" value="Genomic_DNA"/>
</dbReference>
<dbReference type="Proteomes" id="UP001149331">
    <property type="component" value="Unassembled WGS sequence"/>
</dbReference>
<comment type="subcellular location">
    <subcellularLocation>
        <location evidence="1">Cell membrane</location>
        <topology evidence="1">Multi-pass membrane protein</topology>
    </subcellularLocation>
</comment>
<reference evidence="32 33" key="1">
    <citation type="journal article" date="2017" name="Genome Med.">
        <title>A novel Ruminococcus gnavus clade enriched in inflammatory bowel disease patients.</title>
        <authorList>
            <person name="Hall A.B."/>
            <person name="Yassour M."/>
            <person name="Sauk J."/>
            <person name="Garner A."/>
            <person name="Jiang X."/>
            <person name="Arthur T."/>
            <person name="Lagoudas G.K."/>
            <person name="Vatanen T."/>
            <person name="Fornelos N."/>
            <person name="Wilson R."/>
            <person name="Bertha M."/>
            <person name="Cohen M."/>
            <person name="Garber J."/>
            <person name="Khalili H."/>
            <person name="Gevers D."/>
            <person name="Ananthakrishnan A.N."/>
            <person name="Kugathasan S."/>
            <person name="Lander E.S."/>
            <person name="Blainey P."/>
            <person name="Vlamakis H."/>
            <person name="Xavier R.J."/>
            <person name="Huttenhower C."/>
        </authorList>
    </citation>
    <scope>NUCLEOTIDE SEQUENCE [LARGE SCALE GENOMIC DNA]</scope>
    <source>
        <strain evidence="21 33">RJX1118</strain>
        <strain evidence="22 34">RJX1124</strain>
        <strain evidence="23 35">RJX1125</strain>
        <strain evidence="24 32">RJX1128</strain>
    </source>
</reference>
<dbReference type="RefSeq" id="WP_004843967.1">
    <property type="nucleotide sequence ID" value="NZ_AP031446.1"/>
</dbReference>
<dbReference type="Proteomes" id="UP001211731">
    <property type="component" value="Unassembled WGS sequence"/>
</dbReference>
<feature type="transmembrane region" description="Helical" evidence="9">
    <location>
        <begin position="94"/>
        <end position="111"/>
    </location>
</feature>
<evidence type="ECO:0000313" key="32">
    <source>
        <dbReference type="Proteomes" id="UP000234840"/>
    </source>
</evidence>
<evidence type="ECO:0000256" key="7">
    <source>
        <dbReference type="ARBA" id="ARBA00023136"/>
    </source>
</evidence>
<dbReference type="EMBL" id="NIHS01000043">
    <property type="protein sequence ID" value="PLT69468.1"/>
    <property type="molecule type" value="Genomic_DNA"/>
</dbReference>
<keyword evidence="5 9" id="KW-0812">Transmembrane</keyword>
<dbReference type="EMBL" id="QRTJ01000015">
    <property type="protein sequence ID" value="RGQ67326.1"/>
    <property type="molecule type" value="Genomic_DNA"/>
</dbReference>
<evidence type="ECO:0000313" key="18">
    <source>
        <dbReference type="EMBL" id="NSI20450.1"/>
    </source>
</evidence>
<dbReference type="EMBL" id="JAQMLA010000034">
    <property type="protein sequence ID" value="MDB8687336.1"/>
    <property type="molecule type" value="Genomic_DNA"/>
</dbReference>
<evidence type="ECO:0000313" key="19">
    <source>
        <dbReference type="EMBL" id="NSI59993.1"/>
    </source>
</evidence>
<dbReference type="Proteomes" id="UP000284472">
    <property type="component" value="Unassembled WGS sequence"/>
</dbReference>
<dbReference type="EMBL" id="JAQMLR010000023">
    <property type="protein sequence ID" value="MDB8740209.1"/>
    <property type="molecule type" value="Genomic_DNA"/>
</dbReference>
<dbReference type="Proteomes" id="UP001296643">
    <property type="component" value="Unassembled WGS sequence"/>
</dbReference>
<evidence type="ECO:0000313" key="26">
    <source>
        <dbReference type="EMBL" id="RGQ67326.1"/>
    </source>
</evidence>
<dbReference type="STRING" id="33038.GCA_900067245_01282"/>
<dbReference type="EMBL" id="JAPZED010000028">
    <property type="protein sequence ID" value="MCZ7695233.1"/>
    <property type="molecule type" value="Genomic_DNA"/>
</dbReference>
<evidence type="ECO:0000313" key="42">
    <source>
        <dbReference type="Proteomes" id="UP000286137"/>
    </source>
</evidence>
<evidence type="ECO:0000313" key="13">
    <source>
        <dbReference type="EMBL" id="MCZ0690899.1"/>
    </source>
</evidence>
<evidence type="ECO:0000313" key="38">
    <source>
        <dbReference type="Proteomes" id="UP000283981"/>
    </source>
</evidence>
<dbReference type="EMBL" id="JAPRAY010000029">
    <property type="protein sequence ID" value="MCZ0669026.1"/>
    <property type="molecule type" value="Genomic_DNA"/>
</dbReference>
<dbReference type="EMBL" id="JAPRBD010000025">
    <property type="protein sequence ID" value="MCZ0690899.1"/>
    <property type="molecule type" value="Genomic_DNA"/>
</dbReference>
<dbReference type="InterPro" id="IPR024529">
    <property type="entry name" value="ECF_trnsprt_substrate-spec"/>
</dbReference>
<dbReference type="EMBL" id="QRLN01000034">
    <property type="protein sequence ID" value="RHJ07283.1"/>
    <property type="molecule type" value="Genomic_DNA"/>
</dbReference>
<dbReference type="PANTHER" id="PTHR38438:SF1">
    <property type="entry name" value="RIBOFLAVIN TRANSPORTER RIBU"/>
    <property type="match status" value="1"/>
</dbReference>
<dbReference type="GO" id="GO:0032217">
    <property type="term" value="F:riboflavin transmembrane transporter activity"/>
    <property type="evidence" value="ECO:0007669"/>
    <property type="project" value="UniProtKB-UniRule"/>
</dbReference>
<evidence type="ECO:0000313" key="36">
    <source>
        <dbReference type="Proteomes" id="UP000260808"/>
    </source>
</evidence>
<name>A0A2N5P8Q9_MEDGN</name>
<keyword evidence="3 8" id="KW-0813">Transport</keyword>
<reference evidence="14" key="8">
    <citation type="submission" date="2022-12" db="EMBL/GenBank/DDBJ databases">
        <title>Genome of R. gnavus strain RSHDN_123.</title>
        <authorList>
            <person name="Abdugheni R."/>
        </authorList>
    </citation>
    <scope>NUCLEOTIDE SEQUENCE</scope>
    <source>
        <strain evidence="14">RSHDN_123</strain>
    </source>
</reference>
<evidence type="ECO:0000313" key="33">
    <source>
        <dbReference type="Proteomes" id="UP000234849"/>
    </source>
</evidence>
<evidence type="ECO:0000313" key="30">
    <source>
        <dbReference type="EMBL" id="RHG80025.1"/>
    </source>
</evidence>
<reference evidence="36 37" key="2">
    <citation type="submission" date="2018-08" db="EMBL/GenBank/DDBJ databases">
        <title>A genome reference for cultivated species of the human gut microbiota.</title>
        <authorList>
            <person name="Zou Y."/>
            <person name="Xue W."/>
            <person name="Luo G."/>
        </authorList>
    </citation>
    <scope>NUCLEOTIDE SEQUENCE [LARGE SCALE GENOMIC DNA]</scope>
    <source>
        <strain evidence="27 37">AF19-16AC</strain>
        <strain evidence="26 42">AF27-4BH</strain>
        <strain evidence="31 39">AM12-54</strain>
        <strain evidence="30 38">AM21-18</strain>
        <strain evidence="29 41">AM22-7AC</strain>
        <strain evidence="28 40">AM32-6</strain>
        <strain evidence="25 36">TF01-20-2</strain>
    </source>
</reference>
<dbReference type="EMBL" id="JAAIRV010000055">
    <property type="protein sequence ID" value="NSI59993.1"/>
    <property type="molecule type" value="Genomic_DNA"/>
</dbReference>
<evidence type="ECO:0000313" key="35">
    <source>
        <dbReference type="Proteomes" id="UP000235093"/>
    </source>
</evidence>
<proteinExistence type="inferred from homology"/>
<evidence type="ECO:0000256" key="9">
    <source>
        <dbReference type="SAM" id="Phobius"/>
    </source>
</evidence>
<dbReference type="Pfam" id="PF12822">
    <property type="entry name" value="ECF_trnsprt"/>
    <property type="match status" value="1"/>
</dbReference>
<dbReference type="PANTHER" id="PTHR38438">
    <property type="entry name" value="RIBOFLAVIN TRANSPORTER RIBU"/>
    <property type="match status" value="1"/>
</dbReference>
<evidence type="ECO:0000313" key="40">
    <source>
        <dbReference type="Proteomes" id="UP000284472"/>
    </source>
</evidence>
<evidence type="ECO:0000313" key="27">
    <source>
        <dbReference type="EMBL" id="RGT35250.1"/>
    </source>
</evidence>
<comment type="function">
    <text evidence="8">Probably a riboflavin-binding protein that interacts with the energy-coupling factor (ECF) ABC-transporter complex.</text>
</comment>
<evidence type="ECO:0000313" key="16">
    <source>
        <dbReference type="EMBL" id="MDB8740209.1"/>
    </source>
</evidence>
<keyword evidence="6 9" id="KW-1133">Transmembrane helix</keyword>
<gene>
    <name evidence="21" type="ORF">CDL18_14640</name>
    <name evidence="24" type="ORF">CDL20_05495</name>
    <name evidence="23" type="ORF">CDL23_14800</name>
    <name evidence="22" type="ORF">CDL26_15235</name>
    <name evidence="31" type="ORF">DW142_15150</name>
    <name evidence="30" type="ORF">DW243_15415</name>
    <name evidence="29" type="ORF">DW270_15945</name>
    <name evidence="28" type="ORF">DW812_17840</name>
    <name evidence="27" type="ORF">DWX36_16810</name>
    <name evidence="26" type="ORF">DWY88_08800</name>
    <name evidence="25" type="ORF">DXC31_12835</name>
    <name evidence="18" type="ORF">G4958_14040</name>
    <name evidence="20" type="ORF">G4981_13395</name>
    <name evidence="19" type="ORF">G4993_16635</name>
    <name evidence="11" type="ORF">LIQ08_17965</name>
    <name evidence="10" type="ORF">LIQ10_06050</name>
    <name evidence="17" type="ORF">O4N78_14985</name>
    <name evidence="14" type="ORF">O8D18_14675</name>
    <name evidence="13" type="ORF">OZZ16_13525</name>
    <name evidence="12" type="ORF">OZZ17_16105</name>
    <name evidence="16" type="ORF">PNU63_15765</name>
    <name evidence="15" type="ORF">PNW85_11755</name>
</gene>
<evidence type="ECO:0000313" key="25">
    <source>
        <dbReference type="EMBL" id="RGM21059.1"/>
    </source>
</evidence>
<reference evidence="18" key="4">
    <citation type="submission" date="2020-02" db="EMBL/GenBank/DDBJ databases">
        <authorList>
            <person name="Littmann E."/>
            <person name="Sorbara M."/>
        </authorList>
    </citation>
    <scope>NUCLEOTIDE SEQUENCE</scope>
    <source>
        <strain evidence="20">MSK.11.9</strain>
        <strain evidence="19">MSK.15.32</strain>
        <strain evidence="18">MSK.22.53</strain>
    </source>
</reference>
<evidence type="ECO:0000313" key="39">
    <source>
        <dbReference type="Proteomes" id="UP000283992"/>
    </source>
</evidence>
<dbReference type="Proteomes" id="UP000283992">
    <property type="component" value="Unassembled WGS sequence"/>
</dbReference>
<dbReference type="EMBL" id="QRWQ01000034">
    <property type="protein sequence ID" value="RGT35250.1"/>
    <property type="molecule type" value="Genomic_DNA"/>
</dbReference>
<keyword evidence="7 8" id="KW-0472">Membrane</keyword>
<evidence type="ECO:0000313" key="11">
    <source>
        <dbReference type="EMBL" id="MCB5621002.1"/>
    </source>
</evidence>
<evidence type="ECO:0000256" key="3">
    <source>
        <dbReference type="ARBA" id="ARBA00022448"/>
    </source>
</evidence>
<evidence type="ECO:0000256" key="4">
    <source>
        <dbReference type="ARBA" id="ARBA00022475"/>
    </source>
</evidence>
<evidence type="ECO:0000313" key="37">
    <source>
        <dbReference type="Proteomes" id="UP000283834"/>
    </source>
</evidence>
<accession>A0A2N5P8Q9</accession>
<dbReference type="Proteomes" id="UP001212160">
    <property type="component" value="Unassembled WGS sequence"/>
</dbReference>
<dbReference type="EMBL" id="JAAIRM010000030">
    <property type="protein sequence ID" value="NSI20450.1"/>
    <property type="molecule type" value="Genomic_DNA"/>
</dbReference>
<dbReference type="Proteomes" id="UP000283834">
    <property type="component" value="Unassembled WGS sequence"/>
</dbReference>
<evidence type="ECO:0000313" key="28">
    <source>
        <dbReference type="EMBL" id="RHC99583.1"/>
    </source>
</evidence>
<evidence type="ECO:0000256" key="6">
    <source>
        <dbReference type="ARBA" id="ARBA00022989"/>
    </source>
</evidence>
<dbReference type="Proteomes" id="UP000285697">
    <property type="component" value="Unassembled WGS sequence"/>
</dbReference>
<evidence type="ECO:0000313" key="34">
    <source>
        <dbReference type="Proteomes" id="UP000234891"/>
    </source>
</evidence>
<dbReference type="GeneID" id="57434801"/>
<evidence type="ECO:0000313" key="14">
    <source>
        <dbReference type="EMBL" id="MCZ7695233.1"/>
    </source>
</evidence>
<evidence type="ECO:0000256" key="8">
    <source>
        <dbReference type="PIRNR" id="PIRNR037778"/>
    </source>
</evidence>
<evidence type="ECO:0000313" key="41">
    <source>
        <dbReference type="Proteomes" id="UP000285697"/>
    </source>
</evidence>
<dbReference type="Proteomes" id="UP001297370">
    <property type="component" value="Unassembled WGS sequence"/>
</dbReference>
<comment type="caution">
    <text evidence="23">The sequence shown here is derived from an EMBL/GenBank/DDBJ whole genome shotgun (WGS) entry which is preliminary data.</text>
</comment>
<dbReference type="PIRSF" id="PIRSF037778">
    <property type="entry name" value="UCP037778_transp_RibU"/>
    <property type="match status" value="1"/>
</dbReference>
<evidence type="ECO:0000313" key="21">
    <source>
        <dbReference type="EMBL" id="PLT52484.1"/>
    </source>
</evidence>
<dbReference type="Proteomes" id="UP001076974">
    <property type="component" value="Unassembled WGS sequence"/>
</dbReference>